<dbReference type="GO" id="GO:0005525">
    <property type="term" value="F:GTP binding"/>
    <property type="evidence" value="ECO:0007669"/>
    <property type="project" value="UniProtKB-KW"/>
</dbReference>
<keyword evidence="2" id="KW-0547">Nucleotide-binding</keyword>
<proteinExistence type="predicted"/>
<dbReference type="Proteomes" id="UP001148786">
    <property type="component" value="Unassembled WGS sequence"/>
</dbReference>
<name>A0A9W8MTI4_9AGAR</name>
<sequence length="201" mass="22383">MPKKDQTDLREYKLLVAGEISVGKSGLTLRLTEGRFIELWDPVIEDIYRKKCVVDKKDVLLSIYDSPDGDGGGILGLTDREILNAEGFLLVFSVGSRSSFDAITSLHQRILRVKDTTSPPIVLVGHKCDLPADNRQISTDEGVTLARQLGCPYIETSAKEGINVEEAFSQIVREIWKCNKEELEQDQHEDTSGCCARCIII</sequence>
<dbReference type="GO" id="GO:0005886">
    <property type="term" value="C:plasma membrane"/>
    <property type="evidence" value="ECO:0007669"/>
    <property type="project" value="UniProtKB-SubCell"/>
</dbReference>
<dbReference type="GO" id="GO:0003924">
    <property type="term" value="F:GTPase activity"/>
    <property type="evidence" value="ECO:0007669"/>
    <property type="project" value="InterPro"/>
</dbReference>
<keyword evidence="5" id="KW-1185">Reference proteome</keyword>
<dbReference type="Gene3D" id="3.40.50.300">
    <property type="entry name" value="P-loop containing nucleotide triphosphate hydrolases"/>
    <property type="match status" value="1"/>
</dbReference>
<dbReference type="NCBIfam" id="TIGR00231">
    <property type="entry name" value="small_GTP"/>
    <property type="match status" value="1"/>
</dbReference>
<evidence type="ECO:0000256" key="3">
    <source>
        <dbReference type="ARBA" id="ARBA00023134"/>
    </source>
</evidence>
<dbReference type="InterPro" id="IPR020849">
    <property type="entry name" value="Small_GTPase_Ras-type"/>
</dbReference>
<comment type="caution">
    <text evidence="4">The sequence shown here is derived from an EMBL/GenBank/DDBJ whole genome shotgun (WGS) entry which is preliminary data.</text>
</comment>
<dbReference type="GO" id="GO:0007165">
    <property type="term" value="P:signal transduction"/>
    <property type="evidence" value="ECO:0007669"/>
    <property type="project" value="InterPro"/>
</dbReference>
<reference evidence="4" key="1">
    <citation type="submission" date="2022-07" db="EMBL/GenBank/DDBJ databases">
        <title>Genome Sequence of Agrocybe chaxingu.</title>
        <authorList>
            <person name="Buettner E."/>
        </authorList>
    </citation>
    <scope>NUCLEOTIDE SEQUENCE</scope>
    <source>
        <strain evidence="4">MP-N11</strain>
    </source>
</reference>
<dbReference type="AlphaFoldDB" id="A0A9W8MTI4"/>
<dbReference type="InterPro" id="IPR001806">
    <property type="entry name" value="Small_GTPase"/>
</dbReference>
<evidence type="ECO:0000313" key="5">
    <source>
        <dbReference type="Proteomes" id="UP001148786"/>
    </source>
</evidence>
<dbReference type="SMART" id="SM00175">
    <property type="entry name" value="RAB"/>
    <property type="match status" value="1"/>
</dbReference>
<dbReference type="PANTHER" id="PTHR24070">
    <property type="entry name" value="RAS, DI-RAS, AND RHEB FAMILY MEMBERS OF SMALL GTPASE SUPERFAMILY"/>
    <property type="match status" value="1"/>
</dbReference>
<dbReference type="PRINTS" id="PR00449">
    <property type="entry name" value="RASTRNSFRMNG"/>
</dbReference>
<evidence type="ECO:0000256" key="2">
    <source>
        <dbReference type="ARBA" id="ARBA00022741"/>
    </source>
</evidence>
<dbReference type="SUPFAM" id="SSF52540">
    <property type="entry name" value="P-loop containing nucleoside triphosphate hydrolases"/>
    <property type="match status" value="1"/>
</dbReference>
<evidence type="ECO:0000256" key="1">
    <source>
        <dbReference type="ARBA" id="ARBA00004342"/>
    </source>
</evidence>
<dbReference type="OrthoDB" id="5976022at2759"/>
<organism evidence="4 5">
    <name type="scientific">Agrocybe chaxingu</name>
    <dbReference type="NCBI Taxonomy" id="84603"/>
    <lineage>
        <taxon>Eukaryota</taxon>
        <taxon>Fungi</taxon>
        <taxon>Dikarya</taxon>
        <taxon>Basidiomycota</taxon>
        <taxon>Agaricomycotina</taxon>
        <taxon>Agaricomycetes</taxon>
        <taxon>Agaricomycetidae</taxon>
        <taxon>Agaricales</taxon>
        <taxon>Agaricineae</taxon>
        <taxon>Strophariaceae</taxon>
        <taxon>Agrocybe</taxon>
    </lineage>
</organism>
<evidence type="ECO:0000313" key="4">
    <source>
        <dbReference type="EMBL" id="KAJ3501147.1"/>
    </source>
</evidence>
<dbReference type="PROSITE" id="PS51421">
    <property type="entry name" value="RAS"/>
    <property type="match status" value="1"/>
</dbReference>
<comment type="subcellular location">
    <subcellularLocation>
        <location evidence="1">Cell membrane</location>
        <topology evidence="1">Lipid-anchor</topology>
        <orientation evidence="1">Cytoplasmic side</orientation>
    </subcellularLocation>
</comment>
<dbReference type="EMBL" id="JANKHO010001481">
    <property type="protein sequence ID" value="KAJ3501147.1"/>
    <property type="molecule type" value="Genomic_DNA"/>
</dbReference>
<protein>
    <submittedName>
        <fullName evidence="4">Uncharacterized protein</fullName>
    </submittedName>
</protein>
<dbReference type="PROSITE" id="PS51419">
    <property type="entry name" value="RAB"/>
    <property type="match status" value="1"/>
</dbReference>
<dbReference type="SMART" id="SM00173">
    <property type="entry name" value="RAS"/>
    <property type="match status" value="1"/>
</dbReference>
<dbReference type="SMART" id="SM00174">
    <property type="entry name" value="RHO"/>
    <property type="match status" value="1"/>
</dbReference>
<accession>A0A9W8MTI4</accession>
<dbReference type="Pfam" id="PF00071">
    <property type="entry name" value="Ras"/>
    <property type="match status" value="1"/>
</dbReference>
<gene>
    <name evidence="4" type="ORF">NLJ89_g9472</name>
</gene>
<dbReference type="InterPro" id="IPR005225">
    <property type="entry name" value="Small_GTP-bd"/>
</dbReference>
<keyword evidence="3" id="KW-0342">GTP-binding</keyword>
<dbReference type="InterPro" id="IPR027417">
    <property type="entry name" value="P-loop_NTPase"/>
</dbReference>